<protein>
    <recommendedName>
        <fullName evidence="1">YjiS-like domain-containing protein</fullName>
    </recommendedName>
</protein>
<dbReference type="InterPro" id="IPR009506">
    <property type="entry name" value="YjiS-like"/>
</dbReference>
<comment type="caution">
    <text evidence="2">The sequence shown here is derived from an EMBL/GenBank/DDBJ whole genome shotgun (WGS) entry which is preliminary data.</text>
</comment>
<keyword evidence="3" id="KW-1185">Reference proteome</keyword>
<evidence type="ECO:0000313" key="3">
    <source>
        <dbReference type="Proteomes" id="UP000006765"/>
    </source>
</evidence>
<dbReference type="EMBL" id="AMGO01000021">
    <property type="protein sequence ID" value="EKE44457.1"/>
    <property type="molecule type" value="Genomic_DNA"/>
</dbReference>
<organism evidence="2 3">
    <name type="scientific">Oceaniovalibus guishaninsula JLT2003</name>
    <dbReference type="NCBI Taxonomy" id="1231392"/>
    <lineage>
        <taxon>Bacteria</taxon>
        <taxon>Pseudomonadati</taxon>
        <taxon>Pseudomonadota</taxon>
        <taxon>Alphaproteobacteria</taxon>
        <taxon>Rhodobacterales</taxon>
        <taxon>Roseobacteraceae</taxon>
        <taxon>Oceaniovalibus</taxon>
    </lineage>
</organism>
<evidence type="ECO:0000259" key="1">
    <source>
        <dbReference type="Pfam" id="PF06568"/>
    </source>
</evidence>
<gene>
    <name evidence="2" type="ORF">OCGS_1295</name>
</gene>
<evidence type="ECO:0000313" key="2">
    <source>
        <dbReference type="EMBL" id="EKE44457.1"/>
    </source>
</evidence>
<dbReference type="RefSeq" id="WP_007426447.1">
    <property type="nucleotide sequence ID" value="NZ_AMGO01000021.1"/>
</dbReference>
<dbReference type="Pfam" id="PF06568">
    <property type="entry name" value="YjiS-like"/>
    <property type="match status" value="1"/>
</dbReference>
<sequence length="67" mass="7604">MAIYDMHRSTAPALSTTIATGVARFFTSLSDRAAERRTRRALNQLSTHELRDIGLSRDEIDTVARRR</sequence>
<dbReference type="Proteomes" id="UP000006765">
    <property type="component" value="Unassembled WGS sequence"/>
</dbReference>
<reference evidence="2 3" key="1">
    <citation type="journal article" date="2012" name="J. Bacteriol.">
        <title>Draft Genome Sequence of Oceaniovalibus guishaninsula JLT2003T.</title>
        <authorList>
            <person name="Tang K."/>
            <person name="Liu K."/>
            <person name="Jiao N."/>
        </authorList>
    </citation>
    <scope>NUCLEOTIDE SEQUENCE [LARGE SCALE GENOMIC DNA]</scope>
    <source>
        <strain evidence="2 3">JLT2003</strain>
    </source>
</reference>
<name>K2HCZ5_9RHOB</name>
<dbReference type="AlphaFoldDB" id="K2HCZ5"/>
<accession>K2HCZ5</accession>
<proteinExistence type="predicted"/>
<dbReference type="STRING" id="1231392.OCGS_1295"/>
<feature type="domain" description="YjiS-like" evidence="1">
    <location>
        <begin position="27"/>
        <end position="61"/>
    </location>
</feature>